<evidence type="ECO:0000256" key="2">
    <source>
        <dbReference type="ARBA" id="ARBA00023012"/>
    </source>
</evidence>
<evidence type="ECO:0000313" key="11">
    <source>
        <dbReference type="Proteomes" id="UP000295773"/>
    </source>
</evidence>
<evidence type="ECO:0000313" key="10">
    <source>
        <dbReference type="EMBL" id="TCU62440.1"/>
    </source>
</evidence>
<dbReference type="InterPro" id="IPR001789">
    <property type="entry name" value="Sig_transdc_resp-reg_receiver"/>
</dbReference>
<gene>
    <name evidence="10" type="ORF">EDD61_10478</name>
</gene>
<feature type="domain" description="OmpR/PhoB-type" evidence="9">
    <location>
        <begin position="130"/>
        <end position="229"/>
    </location>
</feature>
<reference evidence="10 11" key="1">
    <citation type="submission" date="2019-03" db="EMBL/GenBank/DDBJ databases">
        <title>Genomic Encyclopedia of Type Strains, Phase IV (KMG-IV): sequencing the most valuable type-strain genomes for metagenomic binning, comparative biology and taxonomic classification.</title>
        <authorList>
            <person name="Goeker M."/>
        </authorList>
    </citation>
    <scope>NUCLEOTIDE SEQUENCE [LARGE SCALE GENOMIC DNA]</scope>
    <source>
        <strain evidence="10 11">DSM 29481</strain>
    </source>
</reference>
<dbReference type="AlphaFoldDB" id="A0A4R3TLA9"/>
<keyword evidence="3" id="KW-0805">Transcription regulation</keyword>
<dbReference type="PANTHER" id="PTHR48111:SF2">
    <property type="entry name" value="RESPONSE REGULATOR SAER"/>
    <property type="match status" value="1"/>
</dbReference>
<dbReference type="PROSITE" id="PS51755">
    <property type="entry name" value="OMPR_PHOB"/>
    <property type="match status" value="1"/>
</dbReference>
<keyword evidence="2" id="KW-0902">Two-component regulatory system</keyword>
<accession>A0A4R3TLA9</accession>
<dbReference type="GO" id="GO:0006355">
    <property type="term" value="P:regulation of DNA-templated transcription"/>
    <property type="evidence" value="ECO:0007669"/>
    <property type="project" value="InterPro"/>
</dbReference>
<dbReference type="CDD" id="cd00383">
    <property type="entry name" value="trans_reg_C"/>
    <property type="match status" value="1"/>
</dbReference>
<evidence type="ECO:0000256" key="5">
    <source>
        <dbReference type="ARBA" id="ARBA00023163"/>
    </source>
</evidence>
<evidence type="ECO:0000256" key="1">
    <source>
        <dbReference type="ARBA" id="ARBA00022553"/>
    </source>
</evidence>
<dbReference type="Pfam" id="PF00072">
    <property type="entry name" value="Response_reg"/>
    <property type="match status" value="1"/>
</dbReference>
<dbReference type="Pfam" id="PF00486">
    <property type="entry name" value="Trans_reg_C"/>
    <property type="match status" value="1"/>
</dbReference>
<dbReference type="PANTHER" id="PTHR48111">
    <property type="entry name" value="REGULATOR OF RPOS"/>
    <property type="match status" value="1"/>
</dbReference>
<evidence type="ECO:0000256" key="6">
    <source>
        <dbReference type="PROSITE-ProRule" id="PRU00169"/>
    </source>
</evidence>
<keyword evidence="1 6" id="KW-0597">Phosphoprotein</keyword>
<dbReference type="GO" id="GO:0000156">
    <property type="term" value="F:phosphorelay response regulator activity"/>
    <property type="evidence" value="ECO:0007669"/>
    <property type="project" value="TreeGrafter"/>
</dbReference>
<dbReference type="InterPro" id="IPR011006">
    <property type="entry name" value="CheY-like_superfamily"/>
</dbReference>
<evidence type="ECO:0000259" key="9">
    <source>
        <dbReference type="PROSITE" id="PS51755"/>
    </source>
</evidence>
<dbReference type="InterPro" id="IPR039420">
    <property type="entry name" value="WalR-like"/>
</dbReference>
<evidence type="ECO:0000256" key="4">
    <source>
        <dbReference type="ARBA" id="ARBA00023125"/>
    </source>
</evidence>
<proteinExistence type="predicted"/>
<dbReference type="EMBL" id="SMBP01000004">
    <property type="protein sequence ID" value="TCU62440.1"/>
    <property type="molecule type" value="Genomic_DNA"/>
</dbReference>
<dbReference type="Gene3D" id="1.10.10.10">
    <property type="entry name" value="Winged helix-like DNA-binding domain superfamily/Winged helix DNA-binding domain"/>
    <property type="match status" value="1"/>
</dbReference>
<dbReference type="Proteomes" id="UP000295773">
    <property type="component" value="Unassembled WGS sequence"/>
</dbReference>
<feature type="domain" description="Response regulatory" evidence="8">
    <location>
        <begin position="4"/>
        <end position="115"/>
    </location>
</feature>
<dbReference type="GO" id="GO:0000976">
    <property type="term" value="F:transcription cis-regulatory region binding"/>
    <property type="evidence" value="ECO:0007669"/>
    <property type="project" value="TreeGrafter"/>
</dbReference>
<evidence type="ECO:0000256" key="3">
    <source>
        <dbReference type="ARBA" id="ARBA00023015"/>
    </source>
</evidence>
<dbReference type="RefSeq" id="WP_008690271.1">
    <property type="nucleotide sequence ID" value="NZ_AP024510.1"/>
</dbReference>
<dbReference type="FunFam" id="3.40.50.2300:FF:000001">
    <property type="entry name" value="DNA-binding response regulator PhoB"/>
    <property type="match status" value="1"/>
</dbReference>
<dbReference type="InterPro" id="IPR036388">
    <property type="entry name" value="WH-like_DNA-bd_sf"/>
</dbReference>
<comment type="caution">
    <text evidence="10">The sequence shown here is derived from an EMBL/GenBank/DDBJ whole genome shotgun (WGS) entry which is preliminary data.</text>
</comment>
<keyword evidence="5" id="KW-0804">Transcription</keyword>
<dbReference type="FunFam" id="1.10.10.10:FF:000018">
    <property type="entry name" value="DNA-binding response regulator ResD"/>
    <property type="match status" value="1"/>
</dbReference>
<keyword evidence="4 7" id="KW-0238">DNA-binding</keyword>
<dbReference type="SUPFAM" id="SSF52172">
    <property type="entry name" value="CheY-like"/>
    <property type="match status" value="1"/>
</dbReference>
<evidence type="ECO:0000256" key="7">
    <source>
        <dbReference type="PROSITE-ProRule" id="PRU01091"/>
    </source>
</evidence>
<dbReference type="InterPro" id="IPR001867">
    <property type="entry name" value="OmpR/PhoB-type_DNA-bd"/>
</dbReference>
<dbReference type="CDD" id="cd17574">
    <property type="entry name" value="REC_OmpR"/>
    <property type="match status" value="1"/>
</dbReference>
<sequence length="229" mass="26689">MAYNVLIVDDNKEIREVVNVLLSNEGYIVNEADNGAEAITKCEAQDLIILDIMMPGMDGFKTCRRIRELTNVPILFLTAKTLDQDKEDGFNSGGDDYLIKPFSYSELLSRVNALIRRFYVYRGKSNIEESNIIERNDLKVDQNSNRVWVGDEEVNLTEIEYRILQLLITNPKRVFSNKELYESIWDESYLYTANNTIMVHIRNLRKKLLVDPSNPKYIRTIWGKGYRFD</sequence>
<protein>
    <submittedName>
        <fullName evidence="10">DNA-binding response OmpR family regulator</fullName>
    </submittedName>
</protein>
<feature type="DNA-binding region" description="OmpR/PhoB-type" evidence="7">
    <location>
        <begin position="130"/>
        <end position="229"/>
    </location>
</feature>
<evidence type="ECO:0000259" key="8">
    <source>
        <dbReference type="PROSITE" id="PS50110"/>
    </source>
</evidence>
<dbReference type="Gene3D" id="3.40.50.2300">
    <property type="match status" value="1"/>
</dbReference>
<organism evidence="10 11">
    <name type="scientific">Longicatena caecimuris</name>
    <dbReference type="NCBI Taxonomy" id="1796635"/>
    <lineage>
        <taxon>Bacteria</taxon>
        <taxon>Bacillati</taxon>
        <taxon>Bacillota</taxon>
        <taxon>Erysipelotrichia</taxon>
        <taxon>Erysipelotrichales</taxon>
        <taxon>Erysipelotrichaceae</taxon>
        <taxon>Longicatena</taxon>
    </lineage>
</organism>
<dbReference type="GO" id="GO:0005829">
    <property type="term" value="C:cytosol"/>
    <property type="evidence" value="ECO:0007669"/>
    <property type="project" value="TreeGrafter"/>
</dbReference>
<dbReference type="SMART" id="SM00862">
    <property type="entry name" value="Trans_reg_C"/>
    <property type="match status" value="1"/>
</dbReference>
<dbReference type="GO" id="GO:0032993">
    <property type="term" value="C:protein-DNA complex"/>
    <property type="evidence" value="ECO:0007669"/>
    <property type="project" value="TreeGrafter"/>
</dbReference>
<dbReference type="GeneID" id="73797035"/>
<dbReference type="SMART" id="SM00448">
    <property type="entry name" value="REC"/>
    <property type="match status" value="1"/>
</dbReference>
<dbReference type="Gene3D" id="6.10.250.690">
    <property type="match status" value="1"/>
</dbReference>
<feature type="modified residue" description="4-aspartylphosphate" evidence="6">
    <location>
        <position position="51"/>
    </location>
</feature>
<keyword evidence="11" id="KW-1185">Reference proteome</keyword>
<name>A0A4R3TLA9_9FIRM</name>
<dbReference type="PROSITE" id="PS50110">
    <property type="entry name" value="RESPONSE_REGULATORY"/>
    <property type="match status" value="1"/>
</dbReference>